<dbReference type="AlphaFoldDB" id="B4D0J4"/>
<dbReference type="PANTHER" id="PTHR30273">
    <property type="entry name" value="PERIPLASMIC SIGNAL SENSOR AND SIGMA FACTOR ACTIVATOR FECR-RELATED"/>
    <property type="match status" value="1"/>
</dbReference>
<name>B4D0J4_9BACT</name>
<dbReference type="InterPro" id="IPR055372">
    <property type="entry name" value="CBM96"/>
</dbReference>
<proteinExistence type="predicted"/>
<protein>
    <submittedName>
        <fullName evidence="7">FecR protein</fullName>
    </submittedName>
</protein>
<keyword evidence="8" id="KW-1185">Reference proteome</keyword>
<dbReference type="GO" id="GO:0016989">
    <property type="term" value="F:sigma factor antagonist activity"/>
    <property type="evidence" value="ECO:0007669"/>
    <property type="project" value="TreeGrafter"/>
</dbReference>
<dbReference type="STRING" id="497964.CfE428DRAFT_2445"/>
<dbReference type="Gene3D" id="2.60.120.1440">
    <property type="match status" value="1"/>
</dbReference>
<feature type="compositionally biased region" description="Polar residues" evidence="4">
    <location>
        <begin position="1"/>
        <end position="15"/>
    </location>
</feature>
<keyword evidence="5" id="KW-1133">Transmembrane helix</keyword>
<feature type="transmembrane region" description="Helical" evidence="5">
    <location>
        <begin position="101"/>
        <end position="119"/>
    </location>
</feature>
<dbReference type="InterPro" id="IPR012373">
    <property type="entry name" value="Ferrdict_sens_TM"/>
</dbReference>
<keyword evidence="5" id="KW-0472">Membrane</keyword>
<evidence type="ECO:0000256" key="3">
    <source>
        <dbReference type="ARBA" id="ARBA00022729"/>
    </source>
</evidence>
<dbReference type="RefSeq" id="WP_006979770.1">
    <property type="nucleotide sequence ID" value="NZ_ABVL01000006.1"/>
</dbReference>
<organism evidence="7 8">
    <name type="scientific">Chthoniobacter flavus Ellin428</name>
    <dbReference type="NCBI Taxonomy" id="497964"/>
    <lineage>
        <taxon>Bacteria</taxon>
        <taxon>Pseudomonadati</taxon>
        <taxon>Verrucomicrobiota</taxon>
        <taxon>Spartobacteria</taxon>
        <taxon>Chthoniobacterales</taxon>
        <taxon>Chthoniobacteraceae</taxon>
        <taxon>Chthoniobacter</taxon>
    </lineage>
</organism>
<keyword evidence="3" id="KW-0732">Signal</keyword>
<gene>
    <name evidence="7" type="ORF">CfE428DRAFT_2445</name>
</gene>
<evidence type="ECO:0000259" key="6">
    <source>
        <dbReference type="Pfam" id="PF24517"/>
    </source>
</evidence>
<evidence type="ECO:0000313" key="7">
    <source>
        <dbReference type="EMBL" id="EDY19856.1"/>
    </source>
</evidence>
<dbReference type="GO" id="GO:0005576">
    <property type="term" value="C:extracellular region"/>
    <property type="evidence" value="ECO:0007669"/>
    <property type="project" value="UniProtKB-SubCell"/>
</dbReference>
<comment type="subcellular location">
    <subcellularLocation>
        <location evidence="1">Secreted</location>
    </subcellularLocation>
</comment>
<dbReference type="EMBL" id="ABVL01000006">
    <property type="protein sequence ID" value="EDY19856.1"/>
    <property type="molecule type" value="Genomic_DNA"/>
</dbReference>
<reference evidence="7 8" key="1">
    <citation type="journal article" date="2011" name="J. Bacteriol.">
        <title>Genome sequence of Chthoniobacter flavus Ellin428, an aerobic heterotrophic soil bacterium.</title>
        <authorList>
            <person name="Kant R."/>
            <person name="van Passel M.W."/>
            <person name="Palva A."/>
            <person name="Lucas S."/>
            <person name="Lapidus A."/>
            <person name="Glavina Del Rio T."/>
            <person name="Dalin E."/>
            <person name="Tice H."/>
            <person name="Bruce D."/>
            <person name="Goodwin L."/>
            <person name="Pitluck S."/>
            <person name="Larimer F.W."/>
            <person name="Land M.L."/>
            <person name="Hauser L."/>
            <person name="Sangwan P."/>
            <person name="de Vos W.M."/>
            <person name="Janssen P.H."/>
            <person name="Smidt H."/>
        </authorList>
    </citation>
    <scope>NUCLEOTIDE SEQUENCE [LARGE SCALE GENOMIC DNA]</scope>
    <source>
        <strain evidence="7 8">Ellin428</strain>
    </source>
</reference>
<evidence type="ECO:0000313" key="8">
    <source>
        <dbReference type="Proteomes" id="UP000005824"/>
    </source>
</evidence>
<comment type="caution">
    <text evidence="7">The sequence shown here is derived from an EMBL/GenBank/DDBJ whole genome shotgun (WGS) entry which is preliminary data.</text>
</comment>
<keyword evidence="5" id="KW-0812">Transmembrane</keyword>
<evidence type="ECO:0000256" key="2">
    <source>
        <dbReference type="ARBA" id="ARBA00022525"/>
    </source>
</evidence>
<evidence type="ECO:0000256" key="5">
    <source>
        <dbReference type="SAM" id="Phobius"/>
    </source>
</evidence>
<dbReference type="NCBIfam" id="NF033679">
    <property type="entry name" value="DNRLRE_dom"/>
    <property type="match status" value="1"/>
</dbReference>
<evidence type="ECO:0000256" key="1">
    <source>
        <dbReference type="ARBA" id="ARBA00004613"/>
    </source>
</evidence>
<evidence type="ECO:0000256" key="4">
    <source>
        <dbReference type="SAM" id="MobiDB-lite"/>
    </source>
</evidence>
<accession>B4D0J4</accession>
<keyword evidence="2" id="KW-0964">Secreted</keyword>
<dbReference type="Pfam" id="PF24517">
    <property type="entry name" value="CBM96"/>
    <property type="match status" value="1"/>
</dbReference>
<feature type="region of interest" description="Disordered" evidence="4">
    <location>
        <begin position="1"/>
        <end position="22"/>
    </location>
</feature>
<dbReference type="eggNOG" id="COG3712">
    <property type="taxonomic scope" value="Bacteria"/>
</dbReference>
<dbReference type="PANTHER" id="PTHR30273:SF2">
    <property type="entry name" value="PROTEIN FECR"/>
    <property type="match status" value="1"/>
</dbReference>
<dbReference type="Proteomes" id="UP000005824">
    <property type="component" value="Unassembled WGS sequence"/>
</dbReference>
<sequence>MKPSDPNENAGGTPSPSSPEAELRELCNRLLDGEFSPEDRERLEALVLGSADLRCLYVEIMHQHASLRQNASRLGDVPLSDVLQTFPDLEPTGKIIRFPHWIGAIAAALVLGFAIWWFVPRPTEKPLATLVETNGARWDNSSLPTVPGSHLKAGRLRLESGVARLVFQSGAEVSLEGPAELELQGPNTCFLHSGALTAHVPQQAHGFTVATTNARLIDHGTDFGISADPNGRGQVQVLKGEVELRHDHSGEVRRLATHESAAITPDRFTEAKNADGEPDRYAFLRKDSALHPSTLTLTTAGGTGDAAYVVSPNSPIHFSDTLLLVKNAPTKGYRRKAYLRFDLTPLRDRHVAEAALTLNFEATGFGYASLTDECTFAVYGVTDDSQDNWSAETLTWENAPAFSPDAGTVDTTKAAKLGTFTTPRGVVSGSFSIEGQALANFLNTDANRRATLIVVRETSETGNSAAVHGFAGNHHPTLAPPTLKLTLAEH</sequence>
<dbReference type="InParanoid" id="B4D0J4"/>
<feature type="domain" description="Carbohydrate-binding module family 96" evidence="6">
    <location>
        <begin position="319"/>
        <end position="414"/>
    </location>
</feature>